<comment type="caution">
    <text evidence="5">The sequence shown here is derived from an EMBL/GenBank/DDBJ whole genome shotgun (WGS) entry which is preliminary data.</text>
</comment>
<feature type="domain" description="Peptidase M16 N-terminal" evidence="3">
    <location>
        <begin position="48"/>
        <end position="192"/>
    </location>
</feature>
<dbReference type="InterPro" id="IPR050361">
    <property type="entry name" value="MPP/UQCRC_Complex"/>
</dbReference>
<dbReference type="SUPFAM" id="SSF63411">
    <property type="entry name" value="LuxS/MPP-like metallohydrolase"/>
    <property type="match status" value="4"/>
</dbReference>
<dbReference type="InterPro" id="IPR007863">
    <property type="entry name" value="Peptidase_M16_C"/>
</dbReference>
<feature type="domain" description="Peptidase M16 C-terminal" evidence="4">
    <location>
        <begin position="200"/>
        <end position="377"/>
    </location>
</feature>
<evidence type="ECO:0000256" key="1">
    <source>
        <dbReference type="ARBA" id="ARBA00007261"/>
    </source>
</evidence>
<keyword evidence="6" id="KW-1185">Reference proteome</keyword>
<evidence type="ECO:0000313" key="5">
    <source>
        <dbReference type="EMBL" id="KAB1443507.1"/>
    </source>
</evidence>
<accession>A0A6N6N9L6</accession>
<evidence type="ECO:0000256" key="2">
    <source>
        <dbReference type="SAM" id="SignalP"/>
    </source>
</evidence>
<dbReference type="Pfam" id="PF05193">
    <property type="entry name" value="Peptidase_M16_C"/>
    <property type="match status" value="2"/>
</dbReference>
<dbReference type="InterPro" id="IPR011249">
    <property type="entry name" value="Metalloenz_LuxS/M16"/>
</dbReference>
<evidence type="ECO:0000259" key="3">
    <source>
        <dbReference type="Pfam" id="PF00675"/>
    </source>
</evidence>
<dbReference type="PANTHER" id="PTHR11851:SF49">
    <property type="entry name" value="MITOCHONDRIAL-PROCESSING PEPTIDASE SUBUNIT ALPHA"/>
    <property type="match status" value="1"/>
</dbReference>
<dbReference type="Proteomes" id="UP000438699">
    <property type="component" value="Unassembled WGS sequence"/>
</dbReference>
<keyword evidence="2" id="KW-0732">Signal</keyword>
<dbReference type="PANTHER" id="PTHR11851">
    <property type="entry name" value="METALLOPROTEASE"/>
    <property type="match status" value="1"/>
</dbReference>
<evidence type="ECO:0000313" key="6">
    <source>
        <dbReference type="Proteomes" id="UP000438699"/>
    </source>
</evidence>
<reference evidence="5 6" key="1">
    <citation type="journal article" date="2017" name="Int. J. Syst. Evol. Microbiol.">
        <title>Desulfovibrio senegalensis sp. nov., a mesophilic sulfate reducer isolated from marine sediment.</title>
        <authorList>
            <person name="Thioye A."/>
            <person name="Gam Z.B.A."/>
            <person name="Mbengue M."/>
            <person name="Cayol J.L."/>
            <person name="Joseph-Bartoli M."/>
            <person name="Toure-Kane C."/>
            <person name="Labat M."/>
        </authorList>
    </citation>
    <scope>NUCLEOTIDE SEQUENCE [LARGE SCALE GENOMIC DNA]</scope>
    <source>
        <strain evidence="5 6">DSM 101509</strain>
    </source>
</reference>
<dbReference type="Gene3D" id="3.30.830.10">
    <property type="entry name" value="Metalloenzyme, LuxS/M16 peptidase-like"/>
    <property type="match status" value="4"/>
</dbReference>
<protein>
    <submittedName>
        <fullName evidence="5">Insulinase family protein</fullName>
    </submittedName>
</protein>
<proteinExistence type="inferred from homology"/>
<feature type="signal peptide" evidence="2">
    <location>
        <begin position="1"/>
        <end position="22"/>
    </location>
</feature>
<organism evidence="5 6">
    <name type="scientific">Pseudodesulfovibrio senegalensis</name>
    <dbReference type="NCBI Taxonomy" id="1721087"/>
    <lineage>
        <taxon>Bacteria</taxon>
        <taxon>Pseudomonadati</taxon>
        <taxon>Thermodesulfobacteriota</taxon>
        <taxon>Desulfovibrionia</taxon>
        <taxon>Desulfovibrionales</taxon>
        <taxon>Desulfovibrionaceae</taxon>
    </lineage>
</organism>
<evidence type="ECO:0000259" key="4">
    <source>
        <dbReference type="Pfam" id="PF05193"/>
    </source>
</evidence>
<name>A0A6N6N9L6_9BACT</name>
<dbReference type="GO" id="GO:0046872">
    <property type="term" value="F:metal ion binding"/>
    <property type="evidence" value="ECO:0007669"/>
    <property type="project" value="InterPro"/>
</dbReference>
<dbReference type="Pfam" id="PF00675">
    <property type="entry name" value="Peptidase_M16"/>
    <property type="match status" value="1"/>
</dbReference>
<sequence>MAKRLFALAGLLLMFIATNSGATPKAEAAQQTQQADSHVVKLENGLTVLVKQDKRFPLVNIRLYVHAGSAYEDPGQAGISHQLEHMVFKGTDKRAPGQTALDIESVGGSLNAATSFDYTVYYVEVPDDQWQLGMDVVSDMAFNAKIDPDELASERKVVLAELERGEDTPSSRLFKTIQGMIWKGTSYEWPIIGYRDTVKSLTSKKIHDYINTFYQPQSMLLTIVGNVDVDKAIAEAKRLLGPKRNTRDIIPTKPFALPQVHGPAVKVVEGKWNKVYLGAAFPIPDLKAAQNAGLEMLAQLLCGDETSYLYRKFKYEKRLVDNIGMSPMSLERSGFMYIHATLDADKVQEFWKELMQEMAAFTPSVFSDREIERARLNLEDSLFLSKETLSGLAAKLGFFQLFEDGEQSEQNYLFALNHVDRKEMGQLFSRYIRPDQLATAILAPENSGIKEDKLSGQTKAIWKTEKRAEQESDTDTGISKTVSLPNGSKLILMPDTTLPYTALSMYWAGGEGDVPASKQGLAALSASVLTRGTASMNATEIEDFLSDHAASIGASAGRTTFALEAKYPSRFSGKVLPLLKEMALSPSWDKEEVDRARQDQIASIKRREDQPLGLMFRHLFPFLFADAPYSYLSDGTPASVAAITAADARKFWEKQRTRPFTMAVVGDFDAKNIEDFAKAVATAHSDPSNNYAFPKLRWNTAREKDMSLPERNQAHIVMSFPVPGKSDLETSAQLAVLKAALAGQSGLLFRDMRDKQGLGYTVTSFLWQAREGGLMALYIGTSPDKVDQALKGFKTVLKELELDPLPQKELDRAKSILKGEYYQEHQSLLSRSREAALLTTLGFDTDHERMLIEKAQSVTPQQIQKLARTYLNADKAYLMKVLP</sequence>
<feature type="domain" description="Peptidase M16 C-terminal" evidence="4">
    <location>
        <begin position="643"/>
        <end position="817"/>
    </location>
</feature>
<dbReference type="OrthoDB" id="9811314at2"/>
<feature type="chain" id="PRO_5026844385" evidence="2">
    <location>
        <begin position="23"/>
        <end position="883"/>
    </location>
</feature>
<dbReference type="EMBL" id="WAIE01000001">
    <property type="protein sequence ID" value="KAB1443507.1"/>
    <property type="molecule type" value="Genomic_DNA"/>
</dbReference>
<dbReference type="AlphaFoldDB" id="A0A6N6N9L6"/>
<gene>
    <name evidence="5" type="ORF">F8A88_04475</name>
</gene>
<dbReference type="InterPro" id="IPR011765">
    <property type="entry name" value="Pept_M16_N"/>
</dbReference>
<comment type="similarity">
    <text evidence="1">Belongs to the peptidase M16 family.</text>
</comment>